<comment type="caution">
    <text evidence="7">The sequence shown here is derived from an EMBL/GenBank/DDBJ whole genome shotgun (WGS) entry which is preliminary data.</text>
</comment>
<organism evidence="7 8">
    <name type="scientific">Noviherbaspirillum galbum</name>
    <dbReference type="NCBI Taxonomy" id="2709383"/>
    <lineage>
        <taxon>Bacteria</taxon>
        <taxon>Pseudomonadati</taxon>
        <taxon>Pseudomonadota</taxon>
        <taxon>Betaproteobacteria</taxon>
        <taxon>Burkholderiales</taxon>
        <taxon>Oxalobacteraceae</taxon>
        <taxon>Noviherbaspirillum</taxon>
    </lineage>
</organism>
<accession>A0A6B3SP13</accession>
<dbReference type="RefSeq" id="WP_163964794.1">
    <property type="nucleotide sequence ID" value="NZ_JAAIVB010000051.1"/>
</dbReference>
<keyword evidence="4" id="KW-0378">Hydrolase</keyword>
<evidence type="ECO:0000256" key="5">
    <source>
        <dbReference type="ARBA" id="ARBA00023204"/>
    </source>
</evidence>
<protein>
    <submittedName>
        <fullName evidence="7">DNA mismatch endonuclease Vsr</fullName>
    </submittedName>
</protein>
<keyword evidence="5" id="KW-0234">DNA repair</keyword>
<dbReference type="Pfam" id="PF03852">
    <property type="entry name" value="Vsr"/>
    <property type="match status" value="1"/>
</dbReference>
<dbReference type="GO" id="GO:0006298">
    <property type="term" value="P:mismatch repair"/>
    <property type="evidence" value="ECO:0007669"/>
    <property type="project" value="InterPro"/>
</dbReference>
<dbReference type="InterPro" id="IPR004603">
    <property type="entry name" value="DNA_mismatch_endonuc_vsr"/>
</dbReference>
<evidence type="ECO:0000256" key="2">
    <source>
        <dbReference type="ARBA" id="ARBA00022759"/>
    </source>
</evidence>
<evidence type="ECO:0000313" key="7">
    <source>
        <dbReference type="EMBL" id="NEX62473.1"/>
    </source>
</evidence>
<dbReference type="AlphaFoldDB" id="A0A6B3SP13"/>
<dbReference type="GO" id="GO:0004519">
    <property type="term" value="F:endonuclease activity"/>
    <property type="evidence" value="ECO:0007669"/>
    <property type="project" value="UniProtKB-KW"/>
</dbReference>
<keyword evidence="8" id="KW-1185">Reference proteome</keyword>
<keyword evidence="3" id="KW-0227">DNA damage</keyword>
<name>A0A6B3SP13_9BURK</name>
<keyword evidence="2 7" id="KW-0255">Endonuclease</keyword>
<comment type="similarity">
    <text evidence="6">Belongs to the Vsr family.</text>
</comment>
<proteinExistence type="inferred from homology"/>
<evidence type="ECO:0000256" key="1">
    <source>
        <dbReference type="ARBA" id="ARBA00022722"/>
    </source>
</evidence>
<evidence type="ECO:0000256" key="3">
    <source>
        <dbReference type="ARBA" id="ARBA00022763"/>
    </source>
</evidence>
<dbReference type="GO" id="GO:0016787">
    <property type="term" value="F:hydrolase activity"/>
    <property type="evidence" value="ECO:0007669"/>
    <property type="project" value="UniProtKB-KW"/>
</dbReference>
<evidence type="ECO:0000256" key="6">
    <source>
        <dbReference type="ARBA" id="ARBA00029466"/>
    </source>
</evidence>
<dbReference type="NCBIfam" id="TIGR00632">
    <property type="entry name" value="vsr"/>
    <property type="match status" value="1"/>
</dbReference>
<evidence type="ECO:0000256" key="4">
    <source>
        <dbReference type="ARBA" id="ARBA00022801"/>
    </source>
</evidence>
<dbReference type="Gene3D" id="3.40.960.10">
    <property type="entry name" value="VSR Endonuclease"/>
    <property type="match status" value="1"/>
</dbReference>
<dbReference type="CDD" id="cd00221">
    <property type="entry name" value="Vsr"/>
    <property type="match status" value="1"/>
</dbReference>
<evidence type="ECO:0000313" key="8">
    <source>
        <dbReference type="Proteomes" id="UP000482155"/>
    </source>
</evidence>
<keyword evidence="1" id="KW-0540">Nuclease</keyword>
<dbReference type="Proteomes" id="UP000482155">
    <property type="component" value="Unassembled WGS sequence"/>
</dbReference>
<dbReference type="EMBL" id="JAAIVB010000051">
    <property type="protein sequence ID" value="NEX62473.1"/>
    <property type="molecule type" value="Genomic_DNA"/>
</dbReference>
<reference evidence="7 8" key="1">
    <citation type="submission" date="2020-02" db="EMBL/GenBank/DDBJ databases">
        <authorList>
            <person name="Kim M.K."/>
        </authorList>
    </citation>
    <scope>NUCLEOTIDE SEQUENCE [LARGE SCALE GENOMIC DNA]</scope>
    <source>
        <strain evidence="7 8">17J57-3</strain>
    </source>
</reference>
<dbReference type="SUPFAM" id="SSF52980">
    <property type="entry name" value="Restriction endonuclease-like"/>
    <property type="match status" value="1"/>
</dbReference>
<gene>
    <name evidence="7" type="primary">vsr</name>
    <name evidence="7" type="ORF">G3574_15390</name>
</gene>
<sequence>MVDVHNPTVRSHNMRAIRSKHTKPELRFRELLDSAGICYEVHSKDLPGTPDIVLRDLKIAMFVNGCFWHGHSCYLFKMPETRREFWQPKIEGTKERDRRKCESLIQEGWRVLIVWECALKGRLRLPVDDLIGSLQAWIAADADKRDYQIKNIECASEPSNHSL</sequence>
<dbReference type="InterPro" id="IPR011335">
    <property type="entry name" value="Restrct_endonuc-II-like"/>
</dbReference>